<dbReference type="AlphaFoldDB" id="A0A4Q9WCX1"/>
<evidence type="ECO:0000256" key="1">
    <source>
        <dbReference type="SAM" id="Phobius"/>
    </source>
</evidence>
<organism evidence="2 3">
    <name type="scientific">Staphylococcus lugdunensis</name>
    <dbReference type="NCBI Taxonomy" id="28035"/>
    <lineage>
        <taxon>Bacteria</taxon>
        <taxon>Bacillati</taxon>
        <taxon>Bacillota</taxon>
        <taxon>Bacilli</taxon>
        <taxon>Bacillales</taxon>
        <taxon>Staphylococcaceae</taxon>
        <taxon>Staphylococcus</taxon>
    </lineage>
</organism>
<feature type="transmembrane region" description="Helical" evidence="1">
    <location>
        <begin position="153"/>
        <end position="176"/>
    </location>
</feature>
<evidence type="ECO:0000313" key="2">
    <source>
        <dbReference type="EMBL" id="TBW73255.1"/>
    </source>
</evidence>
<dbReference type="EMBL" id="SCHB01000001">
    <property type="protein sequence ID" value="TBW73255.1"/>
    <property type="molecule type" value="Genomic_DNA"/>
</dbReference>
<proteinExistence type="predicted"/>
<keyword evidence="1" id="KW-0472">Membrane</keyword>
<sequence length="254" mass="28542">MRNILILGKVELLEAVRNIKFIWLAIFFSILGLTQPLIDNYMEVIIKNFGGVDGIIMDPNAPKPQANEVLLATFTGQFNQMGLIVLVISFMGMIADEKKSGVLGFIFTRPVSSMQYIISKLFGNWIISMICILIGAGVSYCYTIYLFDYYPFINFLFFLLFYSLWILFIVSVTILLSTFIKSSIFIGVITIVISMVFILLGNINKTFALFLPSGALTLAESQFQNINSNLLLIIAPVIYIVAIVYASKVIIKKF</sequence>
<dbReference type="PANTHER" id="PTHR43471">
    <property type="entry name" value="ABC TRANSPORTER PERMEASE"/>
    <property type="match status" value="1"/>
</dbReference>
<accession>A0A4Q9WCX1</accession>
<gene>
    <name evidence="2" type="ORF">EQ812_00205</name>
</gene>
<dbReference type="GeneID" id="58091503"/>
<name>A0A4Q9WCX1_STALU</name>
<feature type="transmembrane region" description="Helical" evidence="1">
    <location>
        <begin position="183"/>
        <end position="203"/>
    </location>
</feature>
<dbReference type="Proteomes" id="UP000293637">
    <property type="component" value="Unassembled WGS sequence"/>
</dbReference>
<keyword evidence="1" id="KW-1133">Transmembrane helix</keyword>
<dbReference type="RefSeq" id="WP_002492235.1">
    <property type="nucleotide sequence ID" value="NZ_AP021848.1"/>
</dbReference>
<reference evidence="2 3" key="1">
    <citation type="journal article" date="2019" name="Sci. Transl. Med.">
        <title>Quorum sensing between bacterial species on the skin protects against epidermal injury in atopic dermatitis.</title>
        <authorList>
            <person name="Williams M.R."/>
        </authorList>
    </citation>
    <scope>NUCLEOTIDE SEQUENCE [LARGE SCALE GENOMIC DNA]</scope>
    <source>
        <strain evidence="2 3">E7</strain>
    </source>
</reference>
<comment type="caution">
    <text evidence="2">The sequence shown here is derived from an EMBL/GenBank/DDBJ whole genome shotgun (WGS) entry which is preliminary data.</text>
</comment>
<feature type="transmembrane region" description="Helical" evidence="1">
    <location>
        <begin position="122"/>
        <end position="147"/>
    </location>
</feature>
<evidence type="ECO:0008006" key="4">
    <source>
        <dbReference type="Google" id="ProtNLM"/>
    </source>
</evidence>
<feature type="transmembrane region" description="Helical" evidence="1">
    <location>
        <begin position="78"/>
        <end position="95"/>
    </location>
</feature>
<feature type="transmembrane region" description="Helical" evidence="1">
    <location>
        <begin position="21"/>
        <end position="38"/>
    </location>
</feature>
<feature type="transmembrane region" description="Helical" evidence="1">
    <location>
        <begin position="230"/>
        <end position="251"/>
    </location>
</feature>
<dbReference type="GO" id="GO:0016020">
    <property type="term" value="C:membrane"/>
    <property type="evidence" value="ECO:0007669"/>
    <property type="project" value="UniProtKB-SubCell"/>
</dbReference>
<protein>
    <recommendedName>
        <fullName evidence="4">ABC transporter permease</fullName>
    </recommendedName>
</protein>
<dbReference type="GO" id="GO:0140359">
    <property type="term" value="F:ABC-type transporter activity"/>
    <property type="evidence" value="ECO:0007669"/>
    <property type="project" value="InterPro"/>
</dbReference>
<evidence type="ECO:0000313" key="3">
    <source>
        <dbReference type="Proteomes" id="UP000293637"/>
    </source>
</evidence>
<keyword evidence="1" id="KW-0812">Transmembrane</keyword>
<dbReference type="Pfam" id="PF12679">
    <property type="entry name" value="ABC2_membrane_2"/>
    <property type="match status" value="1"/>
</dbReference>